<dbReference type="Proteomes" id="UP000193553">
    <property type="component" value="Unassembled WGS sequence"/>
</dbReference>
<dbReference type="Proteomes" id="UP000193884">
    <property type="component" value="Unassembled WGS sequence"/>
</dbReference>
<evidence type="ECO:0000313" key="4">
    <source>
        <dbReference type="Proteomes" id="UP000193884"/>
    </source>
</evidence>
<evidence type="ECO:0008006" key="5">
    <source>
        <dbReference type="Google" id="ProtNLM"/>
    </source>
</evidence>
<dbReference type="EMBL" id="NAFI01000187">
    <property type="protein sequence ID" value="OSJ03232.1"/>
    <property type="molecule type" value="Genomic_DNA"/>
</dbReference>
<dbReference type="InterPro" id="IPR036698">
    <property type="entry name" value="TM1070-like_sf"/>
</dbReference>
<evidence type="ECO:0000313" key="3">
    <source>
        <dbReference type="Proteomes" id="UP000193553"/>
    </source>
</evidence>
<dbReference type="Pfam" id="PF07100">
    <property type="entry name" value="ASRT"/>
    <property type="match status" value="1"/>
</dbReference>
<dbReference type="EMBL" id="NAFK01000153">
    <property type="protein sequence ID" value="OSJ30537.1"/>
    <property type="molecule type" value="Genomic_DNA"/>
</dbReference>
<dbReference type="InterPro" id="IPR009794">
    <property type="entry name" value="ASRT"/>
</dbReference>
<dbReference type="Gene3D" id="2.60.290.11">
    <property type="entry name" value="TM1070-like"/>
    <property type="match status" value="1"/>
</dbReference>
<dbReference type="PIRSF" id="PIRSF008711">
    <property type="entry name" value="UCP008711"/>
    <property type="match status" value="1"/>
</dbReference>
<proteinExistence type="predicted"/>
<comment type="caution">
    <text evidence="1">The sequence shown here is derived from an EMBL/GenBank/DDBJ whole genome shotgun (WGS) entry which is preliminary data.</text>
</comment>
<organism evidence="1 3">
    <name type="scientific">Bradyrhizobium canariense</name>
    <dbReference type="NCBI Taxonomy" id="255045"/>
    <lineage>
        <taxon>Bacteria</taxon>
        <taxon>Pseudomonadati</taxon>
        <taxon>Pseudomonadota</taxon>
        <taxon>Alphaproteobacteria</taxon>
        <taxon>Hyphomicrobiales</taxon>
        <taxon>Nitrobacteraceae</taxon>
        <taxon>Bradyrhizobium</taxon>
    </lineage>
</organism>
<dbReference type="AlphaFoldDB" id="A0A1X3GCH0"/>
<gene>
    <name evidence="2" type="ORF">BST63_12185</name>
    <name evidence="1" type="ORF">BSZ18_32385</name>
</gene>
<name>A0A1X3GCH0_9BRAD</name>
<keyword evidence="4" id="KW-1185">Reference proteome</keyword>
<reference evidence="3 4" key="1">
    <citation type="submission" date="2017-03" db="EMBL/GenBank/DDBJ databases">
        <title>Whole genome sequences of fourteen strains of Bradyrhizobium canariense and one strain of Bradyrhizobium japonicum isolated from Lupinus (Papilionoideae: Genisteae) species in Algeria.</title>
        <authorList>
            <person name="Crovadore J."/>
            <person name="Chekireb D."/>
            <person name="Brachmann A."/>
            <person name="Chablais R."/>
            <person name="Cochard B."/>
            <person name="Lefort F."/>
        </authorList>
    </citation>
    <scope>NUCLEOTIDE SEQUENCE [LARGE SCALE GENOMIC DNA]</scope>
    <source>
        <strain evidence="1 3">UBMA195</strain>
        <strain evidence="2 4">UBMAN05</strain>
    </source>
</reference>
<sequence>MQSIGRTLWAIPEGYIPSDSLSDAHDLVSHEAACFLNVGENDADVQITLFFENRDPVGPYRVKVPARRTLHLRFNDLTDPAPVPRDTSYASLIEASAPLIVQHTRLDSRQPGMALLSTIAYPAVPQ</sequence>
<dbReference type="RefSeq" id="WP_085361813.1">
    <property type="nucleotide sequence ID" value="NZ_NAFC01000177.1"/>
</dbReference>
<evidence type="ECO:0000313" key="2">
    <source>
        <dbReference type="EMBL" id="OSJ30537.1"/>
    </source>
</evidence>
<accession>A0A1X3GCH0</accession>
<evidence type="ECO:0000313" key="1">
    <source>
        <dbReference type="EMBL" id="OSJ03232.1"/>
    </source>
</evidence>
<dbReference type="SUPFAM" id="SSF89232">
    <property type="entry name" value="Hypothetical protein TM1070"/>
    <property type="match status" value="1"/>
</dbReference>
<dbReference type="OrthoDB" id="512504at2"/>
<protein>
    <recommendedName>
        <fullName evidence="5">Sensory rhodopsin transducer</fullName>
    </recommendedName>
</protein>